<keyword evidence="14 23" id="KW-0175">Coiled coil</keyword>
<dbReference type="GO" id="GO:0032154">
    <property type="term" value="C:cleavage furrow"/>
    <property type="evidence" value="ECO:0007669"/>
    <property type="project" value="UniProtKB-SubCell"/>
</dbReference>
<sequence length="410" mass="47682">ILFFCLQCKEFTLHTGYEVLVQRLLDGRKMCKDVEDLLKQRAQAEERYGKELIQIARKAGGQTEINTLKAAFERLKQQIESIGNSHVQLATMLKDELKGIEEFRERQKEQRKKYESAMEHMQKSKLSHYKKTMESKKTYEQKCKEADEAELSFERTSASGNQKQTEKSRNKAKQCRDAANEAENMYKQNIEQLDKVRTEWEQEHIKTCEVFQLQECDRITILRNSLWVHCNQLSMQTVKDDELYEEVRLSLENCIVESDIDYFIKTKMTGTQPPDAIGYENYYSRESNRNNSSPTHSCRMMKRFSGLLHGSSKNNTESVTPSAPPLGMPLQEITEERDRVYAPIFINEQAGTTSSQDYRVLYDYAAQNMDELDISEGDIVVVIEENEDGWWTAERNGQRGFVPGSYLEKL</sequence>
<dbReference type="InterPro" id="IPR027267">
    <property type="entry name" value="AH/BAR_dom_sf"/>
</dbReference>
<reference evidence="27 28" key="1">
    <citation type="submission" date="2019-09" db="EMBL/GenBank/DDBJ databases">
        <title>Bird 10,000 Genomes (B10K) Project - Family phase.</title>
        <authorList>
            <person name="Zhang G."/>
        </authorList>
    </citation>
    <scope>NUCLEOTIDE SEQUENCE [LARGE SCALE GENOMIC DNA]</scope>
    <source>
        <strain evidence="27">B10K-DU-029-80</strain>
        <tissue evidence="27">Muscle</tissue>
    </source>
</reference>
<dbReference type="InterPro" id="IPR001452">
    <property type="entry name" value="SH3_domain"/>
</dbReference>
<keyword evidence="6 22" id="KW-0728">SH3 domain</keyword>
<evidence type="ECO:0000256" key="17">
    <source>
        <dbReference type="ARBA" id="ARBA00023212"/>
    </source>
</evidence>
<dbReference type="PRINTS" id="PR01887">
    <property type="entry name" value="SPECTRNALPHA"/>
</dbReference>
<dbReference type="InterPro" id="IPR001060">
    <property type="entry name" value="FCH_dom"/>
</dbReference>
<keyword evidence="11" id="KW-0399">Innate immunity</keyword>
<dbReference type="InterPro" id="IPR036028">
    <property type="entry name" value="SH3-like_dom_sf"/>
</dbReference>
<dbReference type="InterPro" id="IPR030777">
    <property type="entry name" value="PSTPIP1_SH3"/>
</dbReference>
<proteinExistence type="predicted"/>
<feature type="region of interest" description="Disordered" evidence="24">
    <location>
        <begin position="150"/>
        <end position="172"/>
    </location>
</feature>
<evidence type="ECO:0000256" key="11">
    <source>
        <dbReference type="ARBA" id="ARBA00022588"/>
    </source>
</evidence>
<keyword evidence="18" id="KW-0966">Cell projection</keyword>
<evidence type="ECO:0000256" key="1">
    <source>
        <dbReference type="ARBA" id="ARBA00004202"/>
    </source>
</evidence>
<dbReference type="InterPro" id="IPR031160">
    <property type="entry name" value="F_BAR_dom"/>
</dbReference>
<feature type="compositionally biased region" description="Polar residues" evidence="24">
    <location>
        <begin position="154"/>
        <end position="163"/>
    </location>
</feature>
<feature type="domain" description="F-BAR" evidence="26">
    <location>
        <begin position="1"/>
        <end position="259"/>
    </location>
</feature>
<evidence type="ECO:0000256" key="15">
    <source>
        <dbReference type="ARBA" id="ARBA00023136"/>
    </source>
</evidence>
<feature type="non-terminal residue" evidence="27">
    <location>
        <position position="410"/>
    </location>
</feature>
<keyword evidence="13" id="KW-0130">Cell adhesion</keyword>
<dbReference type="GO" id="GO:0006897">
    <property type="term" value="P:endocytosis"/>
    <property type="evidence" value="ECO:0007669"/>
    <property type="project" value="UniProtKB-KW"/>
</dbReference>
<evidence type="ECO:0000256" key="18">
    <source>
        <dbReference type="ARBA" id="ARBA00023273"/>
    </source>
</evidence>
<keyword evidence="17" id="KW-0206">Cytoskeleton</keyword>
<dbReference type="PANTHER" id="PTHR23065:SF51">
    <property type="entry name" value="PROLINE-SERINE-THREONINE PHOSPHATASE-INTERACTING PROTEIN 1"/>
    <property type="match status" value="1"/>
</dbReference>
<dbReference type="PROSITE" id="PS51741">
    <property type="entry name" value="F_BAR"/>
    <property type="match status" value="1"/>
</dbReference>
<dbReference type="EMBL" id="VZRU01002688">
    <property type="protein sequence ID" value="NWW43802.1"/>
    <property type="molecule type" value="Genomic_DNA"/>
</dbReference>
<evidence type="ECO:0000259" key="26">
    <source>
        <dbReference type="PROSITE" id="PS51741"/>
    </source>
</evidence>
<dbReference type="GO" id="GO:0007155">
    <property type="term" value="P:cell adhesion"/>
    <property type="evidence" value="ECO:0007669"/>
    <property type="project" value="UniProtKB-KW"/>
</dbReference>
<name>A0A7K6N4Q0_PEDTO</name>
<dbReference type="GO" id="GO:0006954">
    <property type="term" value="P:inflammatory response"/>
    <property type="evidence" value="ECO:0007669"/>
    <property type="project" value="UniProtKB-KW"/>
</dbReference>
<evidence type="ECO:0000256" key="24">
    <source>
        <dbReference type="SAM" id="MobiDB-lite"/>
    </source>
</evidence>
<keyword evidence="15" id="KW-0472">Membrane</keyword>
<dbReference type="GO" id="GO:0051015">
    <property type="term" value="F:actin filament binding"/>
    <property type="evidence" value="ECO:0007669"/>
    <property type="project" value="TreeGrafter"/>
</dbReference>
<evidence type="ECO:0000256" key="21">
    <source>
        <dbReference type="ARBA" id="ARBA00071018"/>
    </source>
</evidence>
<gene>
    <name evidence="27" type="primary">Pstpip1</name>
    <name evidence="27" type="ORF">PEDTOR_R02281</name>
</gene>
<keyword evidence="9" id="KW-0597">Phosphoprotein</keyword>
<dbReference type="PANTHER" id="PTHR23065">
    <property type="entry name" value="PROLINE-SERINE-THREONINE PHOSPHATASE INTERACTING PROTEIN 1"/>
    <property type="match status" value="1"/>
</dbReference>
<dbReference type="GO" id="GO:0048471">
    <property type="term" value="C:perinuclear region of cytoplasm"/>
    <property type="evidence" value="ECO:0007669"/>
    <property type="project" value="UniProtKB-SubCell"/>
</dbReference>
<dbReference type="GO" id="GO:0030041">
    <property type="term" value="P:actin filament polymerization"/>
    <property type="evidence" value="ECO:0007669"/>
    <property type="project" value="TreeGrafter"/>
</dbReference>
<keyword evidence="16" id="KW-0395">Inflammatory response</keyword>
<keyword evidence="10" id="KW-0254">Endocytosis</keyword>
<evidence type="ECO:0000256" key="23">
    <source>
        <dbReference type="PROSITE-ProRule" id="PRU01077"/>
    </source>
</evidence>
<dbReference type="CDD" id="cd11824">
    <property type="entry name" value="SH3_PSTPIP1"/>
    <property type="match status" value="1"/>
</dbReference>
<dbReference type="FunFam" id="1.20.1270.60:FF:000037">
    <property type="entry name" value="Proline-serine-threonine phosphatase interacting protein 1"/>
    <property type="match status" value="1"/>
</dbReference>
<protein>
    <recommendedName>
        <fullName evidence="21">Proline-serine-threonine phosphatase-interacting protein 1</fullName>
    </recommendedName>
</protein>
<dbReference type="Gene3D" id="2.30.30.40">
    <property type="entry name" value="SH3 Domains"/>
    <property type="match status" value="1"/>
</dbReference>
<keyword evidence="7" id="KW-1003">Cell membrane</keyword>
<evidence type="ECO:0000313" key="28">
    <source>
        <dbReference type="Proteomes" id="UP000565207"/>
    </source>
</evidence>
<dbReference type="Pfam" id="PF00611">
    <property type="entry name" value="FCH"/>
    <property type="match status" value="1"/>
</dbReference>
<dbReference type="Proteomes" id="UP000565207">
    <property type="component" value="Unassembled WGS sequence"/>
</dbReference>
<keyword evidence="28" id="KW-1185">Reference proteome</keyword>
<feature type="non-terminal residue" evidence="27">
    <location>
        <position position="1"/>
    </location>
</feature>
<evidence type="ECO:0000256" key="9">
    <source>
        <dbReference type="ARBA" id="ARBA00022553"/>
    </source>
</evidence>
<evidence type="ECO:0000256" key="7">
    <source>
        <dbReference type="ARBA" id="ARBA00022475"/>
    </source>
</evidence>
<dbReference type="SUPFAM" id="SSF103657">
    <property type="entry name" value="BAR/IMD domain-like"/>
    <property type="match status" value="1"/>
</dbReference>
<dbReference type="Gene3D" id="1.20.1270.60">
    <property type="entry name" value="Arfaptin homology (AH) domain/BAR domain"/>
    <property type="match status" value="1"/>
</dbReference>
<evidence type="ECO:0000256" key="3">
    <source>
        <dbReference type="ARBA" id="ARBA00004510"/>
    </source>
</evidence>
<evidence type="ECO:0000256" key="5">
    <source>
        <dbReference type="ARBA" id="ARBA00004626"/>
    </source>
</evidence>
<dbReference type="Pfam" id="PF14604">
    <property type="entry name" value="SH3_9"/>
    <property type="match status" value="1"/>
</dbReference>
<dbReference type="SMART" id="SM00326">
    <property type="entry name" value="SH3"/>
    <property type="match status" value="1"/>
</dbReference>
<feature type="domain" description="SH3" evidence="25">
    <location>
        <begin position="353"/>
        <end position="410"/>
    </location>
</feature>
<accession>A0A7K6N4Q0</accession>
<dbReference type="GO" id="GO:0030027">
    <property type="term" value="C:lamellipodium"/>
    <property type="evidence" value="ECO:0007669"/>
    <property type="project" value="UniProtKB-SubCell"/>
</dbReference>
<comment type="function">
    <text evidence="19">Involved in regulation of the actin cytoskeleton. May regulate WAS actin-bundling activity. Bridges the interaction between ABL1 and PTPN18 leading to ABL1 dephosphorylation. May play a role as a scaffold protein between PTPN12 and WAS and allow PTPN12 to dephosphorylate WAS. Has the potential to physically couple CD2 and CD2AP to WAS. Acts downstream of CD2 and CD2AP to recruit WAS to the T-cell:APC contact site so as to promote the actin polymerization required for synapse induction during T-cell activation. Down-regulates CD2-stimulated adhesion through the coupling of PTPN12 to CD2. Also has a role in innate immunity and the inflammatory response. Recruited to inflammasomes by MEFV. Induces formation of pyroptosomes, large supramolecular structures composed of oligomerized PYCARD dimers which form prior to inflammatory apoptosis. Binding to MEFV allows MEFV to bind to PYCARD and facilitates pyroptosome formation. Regulates endocytosis and cell migration in neutrophils.</text>
</comment>
<evidence type="ECO:0000256" key="22">
    <source>
        <dbReference type="PROSITE-ProRule" id="PRU00192"/>
    </source>
</evidence>
<organism evidence="27 28">
    <name type="scientific">Pedionomus torquatus</name>
    <name type="common">Plains-wanderer</name>
    <dbReference type="NCBI Taxonomy" id="227192"/>
    <lineage>
        <taxon>Eukaryota</taxon>
        <taxon>Metazoa</taxon>
        <taxon>Chordata</taxon>
        <taxon>Craniata</taxon>
        <taxon>Vertebrata</taxon>
        <taxon>Euteleostomi</taxon>
        <taxon>Archelosauria</taxon>
        <taxon>Archosauria</taxon>
        <taxon>Dinosauria</taxon>
        <taxon>Saurischia</taxon>
        <taxon>Theropoda</taxon>
        <taxon>Coelurosauria</taxon>
        <taxon>Aves</taxon>
        <taxon>Neognathae</taxon>
        <taxon>Neoaves</taxon>
        <taxon>Charadriiformes</taxon>
        <taxon>Pedionomidae</taxon>
        <taxon>Pedionomus</taxon>
    </lineage>
</organism>
<evidence type="ECO:0000256" key="4">
    <source>
        <dbReference type="ARBA" id="ARBA00004556"/>
    </source>
</evidence>
<evidence type="ECO:0000256" key="8">
    <source>
        <dbReference type="ARBA" id="ARBA00022490"/>
    </source>
</evidence>
<dbReference type="SMART" id="SM00055">
    <property type="entry name" value="FCH"/>
    <property type="match status" value="1"/>
</dbReference>
<evidence type="ECO:0000256" key="12">
    <source>
        <dbReference type="ARBA" id="ARBA00022859"/>
    </source>
</evidence>
<evidence type="ECO:0000256" key="2">
    <source>
        <dbReference type="ARBA" id="ARBA00004245"/>
    </source>
</evidence>
<dbReference type="FunFam" id="2.30.30.40:FF:000150">
    <property type="entry name" value="Proline-serine-threonine phosphatase interacting protein 1"/>
    <property type="match status" value="1"/>
</dbReference>
<evidence type="ECO:0000313" key="27">
    <source>
        <dbReference type="EMBL" id="NWW43802.1"/>
    </source>
</evidence>
<evidence type="ECO:0000256" key="20">
    <source>
        <dbReference type="ARBA" id="ARBA00060447"/>
    </source>
</evidence>
<dbReference type="PRINTS" id="PR00452">
    <property type="entry name" value="SH3DOMAIN"/>
</dbReference>
<evidence type="ECO:0000256" key="16">
    <source>
        <dbReference type="ARBA" id="ARBA00023198"/>
    </source>
</evidence>
<dbReference type="GO" id="GO:0005884">
    <property type="term" value="C:actin filament"/>
    <property type="evidence" value="ECO:0007669"/>
    <property type="project" value="TreeGrafter"/>
</dbReference>
<dbReference type="GO" id="GO:0045087">
    <property type="term" value="P:innate immune response"/>
    <property type="evidence" value="ECO:0007669"/>
    <property type="project" value="UniProtKB-KW"/>
</dbReference>
<keyword evidence="8" id="KW-0963">Cytoplasm</keyword>
<dbReference type="PROSITE" id="PS50002">
    <property type="entry name" value="SH3"/>
    <property type="match status" value="1"/>
</dbReference>
<evidence type="ECO:0000259" key="25">
    <source>
        <dbReference type="PROSITE" id="PS50002"/>
    </source>
</evidence>
<evidence type="ECO:0000256" key="19">
    <source>
        <dbReference type="ARBA" id="ARBA00057396"/>
    </source>
</evidence>
<dbReference type="SUPFAM" id="SSF50044">
    <property type="entry name" value="SH3-domain"/>
    <property type="match status" value="1"/>
</dbReference>
<comment type="caution">
    <text evidence="27">The sequence shown here is derived from an EMBL/GenBank/DDBJ whole genome shotgun (WGS) entry which is preliminary data.</text>
</comment>
<evidence type="ECO:0000256" key="14">
    <source>
        <dbReference type="ARBA" id="ARBA00023054"/>
    </source>
</evidence>
<comment type="subcellular location">
    <subcellularLocation>
        <location evidence="1">Cell membrane</location>
        <topology evidence="1">Peripheral membrane protein</topology>
    </subcellularLocation>
    <subcellularLocation>
        <location evidence="3">Cell projection</location>
        <location evidence="3">Lamellipodium</location>
    </subcellularLocation>
    <subcellularLocation>
        <location evidence="20">Cell projection</location>
        <location evidence="20">Uropodium</location>
    </subcellularLocation>
    <subcellularLocation>
        <location evidence="5">Cleavage furrow</location>
    </subcellularLocation>
    <subcellularLocation>
        <location evidence="2">Cytoplasm</location>
        <location evidence="2">Cytoskeleton</location>
    </subcellularLocation>
    <subcellularLocation>
        <location evidence="4">Cytoplasm</location>
        <location evidence="4">Perinuclear region</location>
    </subcellularLocation>
</comment>
<evidence type="ECO:0000256" key="6">
    <source>
        <dbReference type="ARBA" id="ARBA00022443"/>
    </source>
</evidence>
<dbReference type="GO" id="GO:0001931">
    <property type="term" value="C:uropod"/>
    <property type="evidence" value="ECO:0007669"/>
    <property type="project" value="UniProtKB-SubCell"/>
</dbReference>
<dbReference type="AlphaFoldDB" id="A0A7K6N4Q0"/>
<evidence type="ECO:0000256" key="10">
    <source>
        <dbReference type="ARBA" id="ARBA00022583"/>
    </source>
</evidence>
<keyword evidence="12" id="KW-0391">Immunity</keyword>
<evidence type="ECO:0000256" key="13">
    <source>
        <dbReference type="ARBA" id="ARBA00022889"/>
    </source>
</evidence>